<accession>M7Z1Y0</accession>
<sequence length="233" mass="24667">MEERSGMGRDEGEKGGDEGDISAAASVRSRCQKGGSLAVAHSSLAWCAAPSLLCDKQPSEWLLLRLEGAIGEQCLLAVTSSSAAVLVHYYPFAGRLRELEGHKLAVDCTGEGVLFVEADANVRIDQFDVALGPPFPCLDELLFDVPGSSGILDCPLLLFQVTRLACGGFAMAVRIQHTMADGAGMLQLLGAIAELARGAPAPTGSSRGTRVKEEKTDDDDGGDDFSPLLFFWH</sequence>
<protein>
    <submittedName>
        <fullName evidence="3">Omega-hydroxypalmitate O-feruloyl transferase</fullName>
    </submittedName>
</protein>
<dbReference type="PANTHER" id="PTHR31147:SF66">
    <property type="entry name" value="OS05G0315700 PROTEIN"/>
    <property type="match status" value="1"/>
</dbReference>
<dbReference type="Pfam" id="PF02458">
    <property type="entry name" value="Transferase"/>
    <property type="match status" value="1"/>
</dbReference>
<dbReference type="Gene3D" id="3.30.559.10">
    <property type="entry name" value="Chloramphenicol acetyltransferase-like domain"/>
    <property type="match status" value="1"/>
</dbReference>
<evidence type="ECO:0000313" key="3">
    <source>
        <dbReference type="EMBL" id="EMS53476.1"/>
    </source>
</evidence>
<keyword evidence="2 3" id="KW-0808">Transferase</keyword>
<dbReference type="EMBL" id="KD194273">
    <property type="protein sequence ID" value="EMS53476.1"/>
    <property type="molecule type" value="Genomic_DNA"/>
</dbReference>
<comment type="similarity">
    <text evidence="1">Belongs to the plant acyltransferase family.</text>
</comment>
<proteinExistence type="inferred from homology"/>
<evidence type="ECO:0000256" key="1">
    <source>
        <dbReference type="ARBA" id="ARBA00009861"/>
    </source>
</evidence>
<dbReference type="eggNOG" id="ENOG502QUSI">
    <property type="taxonomic scope" value="Eukaryota"/>
</dbReference>
<dbReference type="AlphaFoldDB" id="M7Z1Y0"/>
<dbReference type="GO" id="GO:0016747">
    <property type="term" value="F:acyltransferase activity, transferring groups other than amino-acyl groups"/>
    <property type="evidence" value="ECO:0007669"/>
    <property type="project" value="UniProtKB-ARBA"/>
</dbReference>
<evidence type="ECO:0000256" key="2">
    <source>
        <dbReference type="ARBA" id="ARBA00022679"/>
    </source>
</evidence>
<name>M7Z1Y0_TRIUA</name>
<organism evidence="3">
    <name type="scientific">Triticum urartu</name>
    <name type="common">Red wild einkorn</name>
    <name type="synonym">Crithodium urartu</name>
    <dbReference type="NCBI Taxonomy" id="4572"/>
    <lineage>
        <taxon>Eukaryota</taxon>
        <taxon>Viridiplantae</taxon>
        <taxon>Streptophyta</taxon>
        <taxon>Embryophyta</taxon>
        <taxon>Tracheophyta</taxon>
        <taxon>Spermatophyta</taxon>
        <taxon>Magnoliopsida</taxon>
        <taxon>Liliopsida</taxon>
        <taxon>Poales</taxon>
        <taxon>Poaceae</taxon>
        <taxon>BOP clade</taxon>
        <taxon>Pooideae</taxon>
        <taxon>Triticodae</taxon>
        <taxon>Triticeae</taxon>
        <taxon>Triticinae</taxon>
        <taxon>Triticum</taxon>
    </lineage>
</organism>
<gene>
    <name evidence="3" type="ORF">TRIUR3_00675</name>
</gene>
<dbReference type="InterPro" id="IPR023213">
    <property type="entry name" value="CAT-like_dom_sf"/>
</dbReference>
<reference evidence="3" key="1">
    <citation type="journal article" date="2013" name="Nature">
        <title>Draft genome of the wheat A-genome progenitor Triticum urartu.</title>
        <authorList>
            <person name="Ling H.Q."/>
            <person name="Zhao S."/>
            <person name="Liu D."/>
            <person name="Wang J."/>
            <person name="Sun H."/>
            <person name="Zhang C."/>
            <person name="Fan H."/>
            <person name="Li D."/>
            <person name="Dong L."/>
            <person name="Tao Y."/>
            <person name="Gao C."/>
            <person name="Wu H."/>
            <person name="Li Y."/>
            <person name="Cui Y."/>
            <person name="Guo X."/>
            <person name="Zheng S."/>
            <person name="Wang B."/>
            <person name="Yu K."/>
            <person name="Liang Q."/>
            <person name="Yang W."/>
            <person name="Lou X."/>
            <person name="Chen J."/>
            <person name="Feng M."/>
            <person name="Jian J."/>
            <person name="Zhang X."/>
            <person name="Luo G."/>
            <person name="Jiang Y."/>
            <person name="Liu J."/>
            <person name="Wang Z."/>
            <person name="Sha Y."/>
            <person name="Zhang B."/>
            <person name="Wu H."/>
            <person name="Tang D."/>
            <person name="Shen Q."/>
            <person name="Xue P."/>
            <person name="Zou S."/>
            <person name="Wang X."/>
            <person name="Liu X."/>
            <person name="Wang F."/>
            <person name="Yang Y."/>
            <person name="An X."/>
            <person name="Dong Z."/>
            <person name="Zhang K."/>
            <person name="Zhang X."/>
            <person name="Luo M.C."/>
            <person name="Dvorak J."/>
            <person name="Tong Y."/>
            <person name="Wang J."/>
            <person name="Yang H."/>
            <person name="Li Z."/>
            <person name="Wang D."/>
            <person name="Zhang A."/>
            <person name="Wang J."/>
        </authorList>
    </citation>
    <scope>NUCLEOTIDE SEQUENCE</scope>
</reference>
<dbReference type="InterPro" id="IPR050898">
    <property type="entry name" value="Plant_acyltransferase"/>
</dbReference>
<dbReference type="PANTHER" id="PTHR31147">
    <property type="entry name" value="ACYL TRANSFERASE 4"/>
    <property type="match status" value="1"/>
</dbReference>
<dbReference type="STRING" id="4572.M7Z1Y0"/>